<dbReference type="InterPro" id="IPR008248">
    <property type="entry name" value="CheB-like"/>
</dbReference>
<reference evidence="11 12" key="1">
    <citation type="journal article" date="2016" name="Genome Announc.">
        <title>Draft Genome Sequence of Criibacterium bergeronii gen. nov., sp. nov., Strain CCRI-22567T, Isolated from a Vaginal Sample from a Woman with Bacterial Vaginosis.</title>
        <authorList>
            <person name="Maheux A.F."/>
            <person name="Berube E."/>
            <person name="Boudreau D.K."/>
            <person name="Raymond F."/>
            <person name="Corbeil J."/>
            <person name="Roy P.H."/>
            <person name="Boissinot M."/>
            <person name="Omar R.F."/>
        </authorList>
    </citation>
    <scope>NUCLEOTIDE SEQUENCE [LARGE SCALE GENOMIC DNA]</scope>
    <source>
        <strain evidence="11 12">CCRI-22567</strain>
    </source>
</reference>
<keyword evidence="1 6" id="KW-0963">Cytoplasm</keyword>
<comment type="domain">
    <text evidence="6">Contains a C-terminal catalytic domain, and an N-terminal region which modulates catalytic activity.</text>
</comment>
<comment type="subcellular location">
    <subcellularLocation>
        <location evidence="6">Cytoplasm</location>
    </subcellularLocation>
</comment>
<dbReference type="GO" id="GO:0050568">
    <property type="term" value="F:protein-glutamine glutaminase activity"/>
    <property type="evidence" value="ECO:0007669"/>
    <property type="project" value="UniProtKB-UniRule"/>
</dbReference>
<comment type="catalytic activity">
    <reaction evidence="5 6">
        <text>[protein]-L-glutamate 5-O-methyl ester + H2O = L-glutamyl-[protein] + methanol + H(+)</text>
        <dbReference type="Rhea" id="RHEA:23236"/>
        <dbReference type="Rhea" id="RHEA-COMP:10208"/>
        <dbReference type="Rhea" id="RHEA-COMP:10311"/>
        <dbReference type="ChEBI" id="CHEBI:15377"/>
        <dbReference type="ChEBI" id="CHEBI:15378"/>
        <dbReference type="ChEBI" id="CHEBI:17790"/>
        <dbReference type="ChEBI" id="CHEBI:29973"/>
        <dbReference type="ChEBI" id="CHEBI:82795"/>
        <dbReference type="EC" id="3.1.1.61"/>
    </reaction>
</comment>
<keyword evidence="3 6" id="KW-0378">Hydrolase</keyword>
<comment type="PTM">
    <text evidence="6">Phosphorylated by CheA. Phosphorylation of the N-terminal regulatory domain activates the methylesterase activity.</text>
</comment>
<protein>
    <recommendedName>
        <fullName evidence="6">Protein-glutamate methylesterase/protein-glutamine glutaminase</fullName>
        <ecNumber evidence="6">3.1.1.61</ecNumber>
        <ecNumber evidence="6">3.5.1.44</ecNumber>
    </recommendedName>
</protein>
<evidence type="ECO:0000256" key="8">
    <source>
        <dbReference type="PROSITE-ProRule" id="PRU00169"/>
    </source>
</evidence>
<dbReference type="CDD" id="cd17541">
    <property type="entry name" value="REC_CheB-like"/>
    <property type="match status" value="1"/>
</dbReference>
<dbReference type="SMART" id="SM00448">
    <property type="entry name" value="REC"/>
    <property type="match status" value="1"/>
</dbReference>
<comment type="similarity">
    <text evidence="6">Belongs to the CheB family.</text>
</comment>
<name>A0A371IMJ2_9FIRM</name>
<evidence type="ECO:0000313" key="11">
    <source>
        <dbReference type="EMBL" id="RDY21719.1"/>
    </source>
</evidence>
<evidence type="ECO:0000256" key="4">
    <source>
        <dbReference type="ARBA" id="ARBA00024867"/>
    </source>
</evidence>
<feature type="active site" evidence="6 7">
    <location>
        <position position="181"/>
    </location>
</feature>
<dbReference type="Pfam" id="PF00072">
    <property type="entry name" value="Response_reg"/>
    <property type="match status" value="1"/>
</dbReference>
<evidence type="ECO:0000313" key="12">
    <source>
        <dbReference type="Proteomes" id="UP000093352"/>
    </source>
</evidence>
<dbReference type="Pfam" id="PF01339">
    <property type="entry name" value="CheB_methylest"/>
    <property type="match status" value="1"/>
</dbReference>
<feature type="domain" description="CheB-type methylesterase" evidence="10">
    <location>
        <begin position="166"/>
        <end position="363"/>
    </location>
</feature>
<feature type="active site" evidence="6 7">
    <location>
        <position position="208"/>
    </location>
</feature>
<comment type="function">
    <text evidence="6">Involved in chemotaxis. Part of a chemotaxis signal transduction system that modulates chemotaxis in response to various stimuli. Catalyzes the demethylation of specific methylglutamate residues introduced into the chemoreceptors (methyl-accepting chemotaxis proteins or MCP) by CheR. Also mediates the irreversible deamidation of specific glutamine residues to glutamic acid.</text>
</comment>
<dbReference type="PROSITE" id="PS50122">
    <property type="entry name" value="CHEB"/>
    <property type="match status" value="1"/>
</dbReference>
<dbReference type="InterPro" id="IPR035909">
    <property type="entry name" value="CheB_C"/>
</dbReference>
<dbReference type="AlphaFoldDB" id="A0A371IMJ2"/>
<keyword evidence="12" id="KW-1185">Reference proteome</keyword>
<dbReference type="PANTHER" id="PTHR42872:SF6">
    <property type="entry name" value="PROTEIN-GLUTAMATE METHYLESTERASE_PROTEIN-GLUTAMINE GLUTAMINASE"/>
    <property type="match status" value="1"/>
</dbReference>
<evidence type="ECO:0000256" key="1">
    <source>
        <dbReference type="ARBA" id="ARBA00022490"/>
    </source>
</evidence>
<dbReference type="GO" id="GO:0008984">
    <property type="term" value="F:protein-glutamate methylesterase activity"/>
    <property type="evidence" value="ECO:0007669"/>
    <property type="project" value="UniProtKB-UniRule"/>
</dbReference>
<dbReference type="GO" id="GO:0005737">
    <property type="term" value="C:cytoplasm"/>
    <property type="evidence" value="ECO:0007669"/>
    <property type="project" value="UniProtKB-SubCell"/>
</dbReference>
<dbReference type="InterPro" id="IPR011006">
    <property type="entry name" value="CheY-like_superfamily"/>
</dbReference>
<evidence type="ECO:0000256" key="7">
    <source>
        <dbReference type="PROSITE-ProRule" id="PRU00050"/>
    </source>
</evidence>
<dbReference type="RefSeq" id="WP_068911391.1">
    <property type="nucleotide sequence ID" value="NZ_MBEW02000005.1"/>
</dbReference>
<evidence type="ECO:0000256" key="5">
    <source>
        <dbReference type="ARBA" id="ARBA00048267"/>
    </source>
</evidence>
<evidence type="ECO:0000259" key="10">
    <source>
        <dbReference type="PROSITE" id="PS50122"/>
    </source>
</evidence>
<feature type="active site" evidence="6 7">
    <location>
        <position position="305"/>
    </location>
</feature>
<dbReference type="PROSITE" id="PS50110">
    <property type="entry name" value="RESPONSE_REGULATORY"/>
    <property type="match status" value="1"/>
</dbReference>
<dbReference type="CDD" id="cd16432">
    <property type="entry name" value="CheB_Rec"/>
    <property type="match status" value="1"/>
</dbReference>
<dbReference type="Gene3D" id="3.40.50.2300">
    <property type="match status" value="1"/>
</dbReference>
<evidence type="ECO:0000256" key="2">
    <source>
        <dbReference type="ARBA" id="ARBA00022500"/>
    </source>
</evidence>
<dbReference type="PANTHER" id="PTHR42872">
    <property type="entry name" value="PROTEIN-GLUTAMATE METHYLESTERASE/PROTEIN-GLUTAMINE GLUTAMINASE"/>
    <property type="match status" value="1"/>
</dbReference>
<dbReference type="Proteomes" id="UP000093352">
    <property type="component" value="Unassembled WGS sequence"/>
</dbReference>
<evidence type="ECO:0000256" key="6">
    <source>
        <dbReference type="HAMAP-Rule" id="MF_00099"/>
    </source>
</evidence>
<dbReference type="GO" id="GO:0006935">
    <property type="term" value="P:chemotaxis"/>
    <property type="evidence" value="ECO:0007669"/>
    <property type="project" value="UniProtKB-UniRule"/>
</dbReference>
<feature type="domain" description="Response regulatory" evidence="9">
    <location>
        <begin position="6"/>
        <end position="123"/>
    </location>
</feature>
<keyword evidence="2 6" id="KW-0145">Chemotaxis</keyword>
<evidence type="ECO:0000259" key="9">
    <source>
        <dbReference type="PROSITE" id="PS50110"/>
    </source>
</evidence>
<dbReference type="HAMAP" id="MF_00099">
    <property type="entry name" value="CheB_chemtxs"/>
    <property type="match status" value="1"/>
</dbReference>
<dbReference type="SUPFAM" id="SSF52738">
    <property type="entry name" value="Methylesterase CheB, C-terminal domain"/>
    <property type="match status" value="1"/>
</dbReference>
<keyword evidence="6 8" id="KW-0597">Phosphoprotein</keyword>
<accession>A0A371IMJ2</accession>
<gene>
    <name evidence="6" type="primary">cheB</name>
    <name evidence="11" type="ORF">BBG48_003810</name>
</gene>
<dbReference type="PIRSF" id="PIRSF000876">
    <property type="entry name" value="RR_chemtxs_CheB"/>
    <property type="match status" value="1"/>
</dbReference>
<dbReference type="NCBIfam" id="NF001965">
    <property type="entry name" value="PRK00742.1"/>
    <property type="match status" value="1"/>
</dbReference>
<comment type="catalytic activity">
    <reaction evidence="6">
        <text>L-glutaminyl-[protein] + H2O = L-glutamyl-[protein] + NH4(+)</text>
        <dbReference type="Rhea" id="RHEA:16441"/>
        <dbReference type="Rhea" id="RHEA-COMP:10207"/>
        <dbReference type="Rhea" id="RHEA-COMP:10208"/>
        <dbReference type="ChEBI" id="CHEBI:15377"/>
        <dbReference type="ChEBI" id="CHEBI:28938"/>
        <dbReference type="ChEBI" id="CHEBI:29973"/>
        <dbReference type="ChEBI" id="CHEBI:30011"/>
        <dbReference type="EC" id="3.5.1.44"/>
    </reaction>
</comment>
<dbReference type="EC" id="3.1.1.61" evidence="6"/>
<organism evidence="11 12">
    <name type="scientific">Criibacterium bergeronii</name>
    <dbReference type="NCBI Taxonomy" id="1871336"/>
    <lineage>
        <taxon>Bacteria</taxon>
        <taxon>Bacillati</taxon>
        <taxon>Bacillota</taxon>
        <taxon>Clostridia</taxon>
        <taxon>Peptostreptococcales</taxon>
        <taxon>Filifactoraceae</taxon>
        <taxon>Criibacterium</taxon>
    </lineage>
</organism>
<dbReference type="EMBL" id="MBEW02000005">
    <property type="protein sequence ID" value="RDY21719.1"/>
    <property type="molecule type" value="Genomic_DNA"/>
</dbReference>
<dbReference type="EC" id="3.5.1.44" evidence="6"/>
<dbReference type="InterPro" id="IPR001789">
    <property type="entry name" value="Sig_transdc_resp-reg_receiver"/>
</dbReference>
<sequence length="363" mass="39441">MNRNLKLLIVDDSAFIRKILTNIFSADEDFIKIDTAQNGKSALELVAKNDYDVITLDVEMPILNGIETLKKIMEMKKTPVVMLSSLTTEGADITLDALEYGAVDFIAKPQNIFTVQGERLANEIKDKVKAVARVNVMSYMRHQNATLDRITSNEVETKKQTPFQKTASGDIVKKIIAIGTSTGGPRALHEVIPSIKGNINAPVLIVQHMPKGFTKSLAERLDSFSSLSVKEAEDGELLKNGVAYVAPGGLQMKITSVDKDKFKINLENSAPVNGHKPSVDAMMESVSQSKVDEVVAVIMTGMGGDGANGLAKLKDVKRAVTIAEDESTCVVFGMPKVAIQTGKVDKVLPLREISREINKIMGV</sequence>
<dbReference type="STRING" id="1871336.BBG48_00215"/>
<evidence type="ECO:0000256" key="3">
    <source>
        <dbReference type="ARBA" id="ARBA00022801"/>
    </source>
</evidence>
<dbReference type="SUPFAM" id="SSF52172">
    <property type="entry name" value="CheY-like"/>
    <property type="match status" value="1"/>
</dbReference>
<comment type="function">
    <text evidence="4">May play the central regulatory role in sporulation. It may be an element of the effector pathway responsible for the activation of sporulation genes in response to nutritional stress. Spo0A may act in concert with spo0H (a sigma factor) to control the expression of some genes that are critical to the sporulation process.</text>
</comment>
<dbReference type="Gene3D" id="3.40.50.180">
    <property type="entry name" value="Methylesterase CheB, C-terminal domain"/>
    <property type="match status" value="1"/>
</dbReference>
<proteinExistence type="inferred from homology"/>
<feature type="modified residue" description="4-aspartylphosphate" evidence="6 8">
    <location>
        <position position="57"/>
    </location>
</feature>
<comment type="caution">
    <text evidence="11">The sequence shown here is derived from an EMBL/GenBank/DDBJ whole genome shotgun (WGS) entry which is preliminary data.</text>
</comment>
<dbReference type="InterPro" id="IPR000673">
    <property type="entry name" value="Sig_transdc_resp-reg_Me-estase"/>
</dbReference>
<dbReference type="GO" id="GO:0000156">
    <property type="term" value="F:phosphorelay response regulator activity"/>
    <property type="evidence" value="ECO:0007669"/>
    <property type="project" value="InterPro"/>
</dbReference>